<dbReference type="AlphaFoldDB" id="C9YFT3"/>
<evidence type="ECO:0008006" key="2">
    <source>
        <dbReference type="Google" id="ProtNLM"/>
    </source>
</evidence>
<reference evidence="1" key="1">
    <citation type="journal article" date="2010" name="Nature">
        <title>The Dynamic genome of Hydra.</title>
        <authorList>
            <person name="Chapman J.A."/>
            <person name="Kirkness E.F."/>
            <person name="Simakov O."/>
            <person name="Hampson S.E."/>
            <person name="Mitros T."/>
            <person name="Weinmaier T."/>
            <person name="Rattei T."/>
            <person name="Balasubramanian P.G."/>
            <person name="Borman J."/>
            <person name="Busam D."/>
            <person name="Disbennett K."/>
            <person name="Pfannkoch C."/>
            <person name="Sumin N."/>
            <person name="Sutton G."/>
            <person name="Viswanathan L."/>
            <person name="Walenz B."/>
            <person name="Goodstein D.M."/>
            <person name="Hellsten U."/>
            <person name="Kawashima T."/>
            <person name="Prochnik S.E."/>
            <person name="Putnam N.H."/>
            <person name="Shu S."/>
            <person name="Blumberg B."/>
            <person name="Dana C.E."/>
            <person name="Gee L."/>
            <person name="Kibler D.F."/>
            <person name="Law L."/>
            <person name="Lindgens D."/>
            <person name="Martinez D.E."/>
            <person name="Peng J."/>
            <person name="Wigge P.A."/>
            <person name="Bertulat B."/>
            <person name="Guder C."/>
            <person name="Nakamura Y."/>
            <person name="Ozbek S."/>
            <person name="Watanabe H."/>
            <person name="Khalturin K."/>
            <person name="Hemmrich G."/>
            <person name="Franke A."/>
            <person name="Augustin R."/>
            <person name="Fraune S."/>
            <person name="Hayakawa E."/>
            <person name="Hayakawa S."/>
            <person name="Hirose M."/>
            <person name="Hwang J."/>
            <person name="Ikeo K."/>
            <person name="Nishimiya-Fujisawa C."/>
            <person name="Ogura A."/>
            <person name="Takahashi T."/>
            <person name="Steinmetz P.R."/>
            <person name="Zhang X."/>
            <person name="Aufschnaiter R."/>
            <person name="Eder M.K."/>
            <person name="Gorny A.K."/>
            <person name="Salvenmoser W."/>
            <person name="Heimberg A.M."/>
            <person name="Wheeler B.M."/>
            <person name="Peterson K.J."/>
            <person name="Boettger A."/>
            <person name="Tischler P."/>
            <person name="Wolf A."/>
            <person name="Gojobori T."/>
            <person name="Remington K.A."/>
            <person name="Strausberg R.L."/>
            <person name="Venter J."/>
            <person name="Technau U."/>
            <person name="Hobmayer B."/>
            <person name="Bosch T.C."/>
            <person name="Holstein T.W."/>
            <person name="Fujisawa T."/>
            <person name="Bode H.R."/>
            <person name="David C.N."/>
            <person name="Rokhsar D.S."/>
            <person name="Steele R.E."/>
        </authorList>
    </citation>
    <scope>NUCLEOTIDE SEQUENCE</scope>
</reference>
<gene>
    <name evidence="1" type="ORF">Csp_B16330</name>
</gene>
<dbReference type="InterPro" id="IPR022265">
    <property type="entry name" value="CHP03790"/>
</dbReference>
<organism evidence="1">
    <name type="scientific">Curvibacter symbiont subsp. Hydra magnipapillata</name>
    <dbReference type="NCBI Taxonomy" id="667019"/>
    <lineage>
        <taxon>Bacteria</taxon>
        <taxon>Pseudomonadati</taxon>
        <taxon>Pseudomonadota</taxon>
        <taxon>Betaproteobacteria</taxon>
        <taxon>Burkholderiales</taxon>
        <taxon>Comamonadaceae</taxon>
        <taxon>Curvibacter</taxon>
    </lineage>
</organism>
<proteinExistence type="predicted"/>
<name>C9YFT3_CURXX</name>
<dbReference type="NCBIfam" id="TIGR03790">
    <property type="entry name" value="TIGR03790 family protein"/>
    <property type="match status" value="1"/>
</dbReference>
<evidence type="ECO:0000313" key="1">
    <source>
        <dbReference type="EMBL" id="CBA32897.1"/>
    </source>
</evidence>
<dbReference type="EMBL" id="FN543108">
    <property type="protein sequence ID" value="CBA32897.1"/>
    <property type="molecule type" value="Genomic_DNA"/>
</dbReference>
<sequence length="332" mass="35335">MWISVPRVGGHLGAADIGLIININDPYSVAVGEHYARQRGIPAEQVLRLAMPVKASLNVAEFEALSLEIKSAMGPKVQALALAWTQPYAVECNSITSALTLGFVPELCGQTCAPSPPSVLFNQASVRPFTDFGVRPSILLAGKTVASGIALIDRGVASDRQLGKRGVPPASMVFLRTADAARNVRAAWYPPMPSMGQPDPMLPLGAQLRVQPDKGELPGRVVLFQTGAVRVENPANIDWLPGALADHLTSFGGQLSNTSGQMTALEWLEAGATASYGTVSEPCNHWQKFPHPQALLLNYLQGSTALEAYWRSVAWPAQGVLVGEPLAAPFGR</sequence>
<protein>
    <recommendedName>
        <fullName evidence="2">TIGR03790 family protein</fullName>
    </recommendedName>
</protein>
<accession>C9YFT3</accession>